<name>A0AAJ1TZF7_9HYPH</name>
<evidence type="ECO:0000256" key="1">
    <source>
        <dbReference type="SAM" id="SignalP"/>
    </source>
</evidence>
<keyword evidence="1" id="KW-0732">Signal</keyword>
<evidence type="ECO:0000313" key="2">
    <source>
        <dbReference type="EMBL" id="MDQ0546593.1"/>
    </source>
</evidence>
<dbReference type="EMBL" id="JAUSWL010000015">
    <property type="protein sequence ID" value="MDQ0546593.1"/>
    <property type="molecule type" value="Genomic_DNA"/>
</dbReference>
<proteinExistence type="predicted"/>
<feature type="chain" id="PRO_5042609321" description="Integron" evidence="1">
    <location>
        <begin position="22"/>
        <end position="135"/>
    </location>
</feature>
<organism evidence="2 3">
    <name type="scientific">Methylobacterium brachiatum</name>
    <dbReference type="NCBI Taxonomy" id="269660"/>
    <lineage>
        <taxon>Bacteria</taxon>
        <taxon>Pseudomonadati</taxon>
        <taxon>Pseudomonadota</taxon>
        <taxon>Alphaproteobacteria</taxon>
        <taxon>Hyphomicrobiales</taxon>
        <taxon>Methylobacteriaceae</taxon>
        <taxon>Methylobacterium</taxon>
    </lineage>
</organism>
<dbReference type="Proteomes" id="UP001223420">
    <property type="component" value="Unassembled WGS sequence"/>
</dbReference>
<feature type="signal peptide" evidence="1">
    <location>
        <begin position="1"/>
        <end position="21"/>
    </location>
</feature>
<dbReference type="Gene3D" id="2.30.30.40">
    <property type="entry name" value="SH3 Domains"/>
    <property type="match status" value="1"/>
</dbReference>
<evidence type="ECO:0000313" key="3">
    <source>
        <dbReference type="Proteomes" id="UP001223420"/>
    </source>
</evidence>
<sequence length="135" mass="14295">MVLFRSLSLLALLALASPAAAQGLDVPVTVGGEAELDACDAVGEIVGLDPRGDNFLSVRSGPGGTPYREIDRLHTGDKVRLCEARGPWRGVVYAPRDRTGGAECGVSSSIPRRAPYAGPCRAGWIHYRYVRSMAG</sequence>
<dbReference type="AlphaFoldDB" id="A0AAJ1TZF7"/>
<evidence type="ECO:0008006" key="4">
    <source>
        <dbReference type="Google" id="ProtNLM"/>
    </source>
</evidence>
<comment type="caution">
    <text evidence="2">The sequence shown here is derived from an EMBL/GenBank/DDBJ whole genome shotgun (WGS) entry which is preliminary data.</text>
</comment>
<gene>
    <name evidence="2" type="ORF">QO001_005545</name>
</gene>
<protein>
    <recommendedName>
        <fullName evidence="4">Integron</fullName>
    </recommendedName>
</protein>
<dbReference type="RefSeq" id="WP_230367852.1">
    <property type="nucleotide sequence ID" value="NZ_JAJALK010000016.1"/>
</dbReference>
<accession>A0AAJ1TZF7</accession>
<reference evidence="2" key="1">
    <citation type="submission" date="2023-07" db="EMBL/GenBank/DDBJ databases">
        <title>Genomic Encyclopedia of Type Strains, Phase IV (KMG-IV): sequencing the most valuable type-strain genomes for metagenomic binning, comparative biology and taxonomic classification.</title>
        <authorList>
            <person name="Goeker M."/>
        </authorList>
    </citation>
    <scope>NUCLEOTIDE SEQUENCE</scope>
    <source>
        <strain evidence="2">DSM 19569</strain>
    </source>
</reference>